<dbReference type="EMBL" id="JAUUTY010000006">
    <property type="protein sequence ID" value="KAK1615662.1"/>
    <property type="molecule type" value="Genomic_DNA"/>
</dbReference>
<dbReference type="InterPro" id="IPR012337">
    <property type="entry name" value="RNaseH-like_sf"/>
</dbReference>
<comment type="caution">
    <text evidence="3">The sequence shown here is derived from an EMBL/GenBank/DDBJ whole genome shotgun (WGS) entry which is preliminary data.</text>
</comment>
<dbReference type="InterPro" id="IPR036397">
    <property type="entry name" value="RNaseH_sf"/>
</dbReference>
<feature type="compositionally biased region" description="Basic residues" evidence="1">
    <location>
        <begin position="417"/>
        <end position="433"/>
    </location>
</feature>
<gene>
    <name evidence="3" type="ORF">QYE76_021179</name>
</gene>
<dbReference type="PROSITE" id="PS50994">
    <property type="entry name" value="INTEGRASE"/>
    <property type="match status" value="1"/>
</dbReference>
<organism evidence="3 4">
    <name type="scientific">Lolium multiflorum</name>
    <name type="common">Italian ryegrass</name>
    <name type="synonym">Lolium perenne subsp. multiflorum</name>
    <dbReference type="NCBI Taxonomy" id="4521"/>
    <lineage>
        <taxon>Eukaryota</taxon>
        <taxon>Viridiplantae</taxon>
        <taxon>Streptophyta</taxon>
        <taxon>Embryophyta</taxon>
        <taxon>Tracheophyta</taxon>
        <taxon>Spermatophyta</taxon>
        <taxon>Magnoliopsida</taxon>
        <taxon>Liliopsida</taxon>
        <taxon>Poales</taxon>
        <taxon>Poaceae</taxon>
        <taxon>BOP clade</taxon>
        <taxon>Pooideae</taxon>
        <taxon>Poodae</taxon>
        <taxon>Poeae</taxon>
        <taxon>Poeae Chloroplast Group 2 (Poeae type)</taxon>
        <taxon>Loliodinae</taxon>
        <taxon>Loliinae</taxon>
        <taxon>Lolium</taxon>
    </lineage>
</organism>
<feature type="compositionally biased region" description="Basic and acidic residues" evidence="1">
    <location>
        <begin position="439"/>
        <end position="449"/>
    </location>
</feature>
<evidence type="ECO:0000313" key="3">
    <source>
        <dbReference type="EMBL" id="KAK1615662.1"/>
    </source>
</evidence>
<dbReference type="Pfam" id="PF03732">
    <property type="entry name" value="Retrotrans_gag"/>
    <property type="match status" value="1"/>
</dbReference>
<feature type="region of interest" description="Disordered" evidence="1">
    <location>
        <begin position="417"/>
        <end position="449"/>
    </location>
</feature>
<evidence type="ECO:0000259" key="2">
    <source>
        <dbReference type="PROSITE" id="PS50994"/>
    </source>
</evidence>
<dbReference type="GO" id="GO:0015074">
    <property type="term" value="P:DNA integration"/>
    <property type="evidence" value="ECO:0007669"/>
    <property type="project" value="InterPro"/>
</dbReference>
<keyword evidence="4" id="KW-1185">Reference proteome</keyword>
<feature type="domain" description="Integrase catalytic" evidence="2">
    <location>
        <begin position="578"/>
        <end position="674"/>
    </location>
</feature>
<dbReference type="Proteomes" id="UP001231189">
    <property type="component" value="Unassembled WGS sequence"/>
</dbReference>
<dbReference type="GO" id="GO:0003676">
    <property type="term" value="F:nucleic acid binding"/>
    <property type="evidence" value="ECO:0007669"/>
    <property type="project" value="InterPro"/>
</dbReference>
<sequence length="814" mass="92931">MVNIVGVRVGGVMVGDLGGGRRLVAAGVEDSGDWWLPKLGRLTVESKGGGERPQVSIPFSGLEIMKHQYSPSGPTLGTHQGEISFQTRPQLPFTLAAPEPQGSPAYVIYKVGGDPGDCQFLYEPPKEIPHGYVCTYVPDCNNLARTNQIAAGGISGADADKQAWLAKYATGTSHESPAPAAHTVEQISTILRDQFGILPKRRTIGYSKPYPNEYDLIPLPPKYRLPEFSKFNGSEGSSSIEHVSLYLAQLGMISASDPLRVRFFAQSLTGPAFGWYTSLPPDSVRTWKQLEEQFHVQYHSEATEAGIAKLAQVRQKRGETVSEYIQCFRTVKNRCYSARLTEKEVVDLAVVGLAAPFKDLTFQVDYNSLAHLVQKLTLYEQRHPLYQDKFKRPIGLVETDVEDSEDQEGLYTTMATTKKKSVTPVARKRRRPAHATGPNDDRRYVTEEQVRSVRYQRPLSAHLLNKYEHQYDRRRRYDIDYERYRRSDADNRKYRRYDRDDEGYERRAKGKSREQEDLDKHWDCPFFKHCWDSGMSRLPTVDNCPECRQQKKGTRLWKGYFSNVWDQPSQIGSYTRFGIPQTITTDGGSVFVSHEFRKFCEDMGIKLIRSYPYYAQANGQAEASNKSLIKLIKRKIDEHPRRWHEVLSEALWAYRMSCHGAIKTSPYHLVYGQEAVLPWEITAGSRRVTFQNDLTTEEYAALMSDSIEDVTELRLWSLEKIKENKAKVARAYNKKVRPKEFHVGDLVWEAVLPLGTKDAAYGKWSPNWHGPYRVDQVLKGNAYMLEELNGVKFPVAVNGQHLKKYFPSMWDDEQ</sequence>
<evidence type="ECO:0000256" key="1">
    <source>
        <dbReference type="SAM" id="MobiDB-lite"/>
    </source>
</evidence>
<name>A0AAD8VPY4_LOLMU</name>
<dbReference type="PANTHER" id="PTHR48475">
    <property type="entry name" value="RIBONUCLEASE H"/>
    <property type="match status" value="1"/>
</dbReference>
<dbReference type="SUPFAM" id="SSF53098">
    <property type="entry name" value="Ribonuclease H-like"/>
    <property type="match status" value="1"/>
</dbReference>
<evidence type="ECO:0000313" key="4">
    <source>
        <dbReference type="Proteomes" id="UP001231189"/>
    </source>
</evidence>
<accession>A0AAD8VPY4</accession>
<reference evidence="3" key="1">
    <citation type="submission" date="2023-07" db="EMBL/GenBank/DDBJ databases">
        <title>A chromosome-level genome assembly of Lolium multiflorum.</title>
        <authorList>
            <person name="Chen Y."/>
            <person name="Copetti D."/>
            <person name="Kolliker R."/>
            <person name="Studer B."/>
        </authorList>
    </citation>
    <scope>NUCLEOTIDE SEQUENCE</scope>
    <source>
        <strain evidence="3">02402/16</strain>
        <tissue evidence="3">Leaf</tissue>
    </source>
</reference>
<proteinExistence type="predicted"/>
<protein>
    <recommendedName>
        <fullName evidence="2">Integrase catalytic domain-containing protein</fullName>
    </recommendedName>
</protein>
<dbReference type="Gene3D" id="3.30.420.10">
    <property type="entry name" value="Ribonuclease H-like superfamily/Ribonuclease H"/>
    <property type="match status" value="1"/>
</dbReference>
<dbReference type="InterPro" id="IPR005162">
    <property type="entry name" value="Retrotrans_gag_dom"/>
</dbReference>
<dbReference type="InterPro" id="IPR001584">
    <property type="entry name" value="Integrase_cat-core"/>
</dbReference>
<dbReference type="AlphaFoldDB" id="A0AAD8VPY4"/>
<dbReference type="PANTHER" id="PTHR48475:SF1">
    <property type="entry name" value="RNASE H TYPE-1 DOMAIN-CONTAINING PROTEIN"/>
    <property type="match status" value="1"/>
</dbReference>